<evidence type="ECO:0000256" key="7">
    <source>
        <dbReference type="SAM" id="Phobius"/>
    </source>
</evidence>
<keyword evidence="4 7" id="KW-1133">Transmembrane helix</keyword>
<keyword evidence="5 7" id="KW-0472">Membrane</keyword>
<gene>
    <name evidence="9" type="ORF">RhiXN_08997</name>
</gene>
<dbReference type="PANTHER" id="PTHR43791">
    <property type="entry name" value="PERMEASE-RELATED"/>
    <property type="match status" value="1"/>
</dbReference>
<dbReference type="PROSITE" id="PS50850">
    <property type="entry name" value="MFS"/>
    <property type="match status" value="1"/>
</dbReference>
<protein>
    <submittedName>
        <fullName evidence="9">Major facilitator superfamily transporter</fullName>
    </submittedName>
</protein>
<dbReference type="GO" id="GO:0022857">
    <property type="term" value="F:transmembrane transporter activity"/>
    <property type="evidence" value="ECO:0007669"/>
    <property type="project" value="InterPro"/>
</dbReference>
<feature type="transmembrane region" description="Helical" evidence="7">
    <location>
        <begin position="134"/>
        <end position="160"/>
    </location>
</feature>
<comment type="subcellular location">
    <subcellularLocation>
        <location evidence="1">Membrane</location>
        <topology evidence="1">Multi-pass membrane protein</topology>
    </subcellularLocation>
</comment>
<dbReference type="GO" id="GO:0016020">
    <property type="term" value="C:membrane"/>
    <property type="evidence" value="ECO:0007669"/>
    <property type="project" value="UniProtKB-SubCell"/>
</dbReference>
<evidence type="ECO:0000256" key="4">
    <source>
        <dbReference type="ARBA" id="ARBA00022989"/>
    </source>
</evidence>
<feature type="transmembrane region" description="Helical" evidence="7">
    <location>
        <begin position="109"/>
        <end position="128"/>
    </location>
</feature>
<dbReference type="EMBL" id="CP059662">
    <property type="protein sequence ID" value="QRW20022.1"/>
    <property type="molecule type" value="Genomic_DNA"/>
</dbReference>
<evidence type="ECO:0000256" key="1">
    <source>
        <dbReference type="ARBA" id="ARBA00004141"/>
    </source>
</evidence>
<feature type="transmembrane region" description="Helical" evidence="7">
    <location>
        <begin position="314"/>
        <end position="331"/>
    </location>
</feature>
<reference evidence="9" key="1">
    <citation type="submission" date="2020-05" db="EMBL/GenBank/DDBJ databases">
        <title>Evolutionary and genomic comparisons of hybrid uninucleate and nonhybrid Rhizoctonia fungi.</title>
        <authorList>
            <person name="Li C."/>
            <person name="Chen X."/>
        </authorList>
    </citation>
    <scope>NUCLEOTIDE SEQUENCE</scope>
    <source>
        <strain evidence="9">AG-1 IA</strain>
    </source>
</reference>
<accession>A0A8H8SX00</accession>
<organism evidence="9 10">
    <name type="scientific">Rhizoctonia solani</name>
    <dbReference type="NCBI Taxonomy" id="456999"/>
    <lineage>
        <taxon>Eukaryota</taxon>
        <taxon>Fungi</taxon>
        <taxon>Dikarya</taxon>
        <taxon>Basidiomycota</taxon>
        <taxon>Agaricomycotina</taxon>
        <taxon>Agaricomycetes</taxon>
        <taxon>Cantharellales</taxon>
        <taxon>Ceratobasidiaceae</taxon>
        <taxon>Rhizoctonia</taxon>
    </lineage>
</organism>
<dbReference type="SUPFAM" id="SSF103473">
    <property type="entry name" value="MFS general substrate transporter"/>
    <property type="match status" value="1"/>
</dbReference>
<dbReference type="InterPro" id="IPR011701">
    <property type="entry name" value="MFS"/>
</dbReference>
<evidence type="ECO:0000256" key="3">
    <source>
        <dbReference type="ARBA" id="ARBA00022692"/>
    </source>
</evidence>
<feature type="domain" description="Major facilitator superfamily (MFS) profile" evidence="8">
    <location>
        <begin position="43"/>
        <end position="465"/>
    </location>
</feature>
<evidence type="ECO:0000256" key="2">
    <source>
        <dbReference type="ARBA" id="ARBA00022448"/>
    </source>
</evidence>
<feature type="region of interest" description="Disordered" evidence="6">
    <location>
        <begin position="475"/>
        <end position="499"/>
    </location>
</feature>
<feature type="compositionally biased region" description="Basic and acidic residues" evidence="6">
    <location>
        <begin position="475"/>
        <end position="493"/>
    </location>
</feature>
<dbReference type="RefSeq" id="XP_043180259.1">
    <property type="nucleotide sequence ID" value="XM_043328813.1"/>
</dbReference>
<dbReference type="AlphaFoldDB" id="A0A8H8SX00"/>
<feature type="transmembrane region" description="Helical" evidence="7">
    <location>
        <begin position="338"/>
        <end position="362"/>
    </location>
</feature>
<dbReference type="KEGG" id="rsx:RhiXN_08997"/>
<feature type="transmembrane region" description="Helical" evidence="7">
    <location>
        <begin position="172"/>
        <end position="193"/>
    </location>
</feature>
<dbReference type="InterPro" id="IPR020846">
    <property type="entry name" value="MFS_dom"/>
</dbReference>
<evidence type="ECO:0000313" key="9">
    <source>
        <dbReference type="EMBL" id="QRW20022.1"/>
    </source>
</evidence>
<name>A0A8H8SX00_9AGAM</name>
<feature type="transmembrane region" description="Helical" evidence="7">
    <location>
        <begin position="273"/>
        <end position="302"/>
    </location>
</feature>
<evidence type="ECO:0000259" key="8">
    <source>
        <dbReference type="PROSITE" id="PS50850"/>
    </source>
</evidence>
<feature type="transmembrane region" description="Helical" evidence="7">
    <location>
        <begin position="437"/>
        <end position="458"/>
    </location>
</feature>
<proteinExistence type="predicted"/>
<dbReference type="Proteomes" id="UP000650533">
    <property type="component" value="Chromosome 5"/>
</dbReference>
<keyword evidence="3 7" id="KW-0812">Transmembrane</keyword>
<feature type="transmembrane region" description="Helical" evidence="7">
    <location>
        <begin position="84"/>
        <end position="102"/>
    </location>
</feature>
<dbReference type="Pfam" id="PF07690">
    <property type="entry name" value="MFS_1"/>
    <property type="match status" value="1"/>
</dbReference>
<feature type="transmembrane region" description="Helical" evidence="7">
    <location>
        <begin position="205"/>
        <end position="227"/>
    </location>
</feature>
<evidence type="ECO:0000256" key="6">
    <source>
        <dbReference type="SAM" id="MobiDB-lite"/>
    </source>
</evidence>
<dbReference type="InterPro" id="IPR036259">
    <property type="entry name" value="MFS_trans_sf"/>
</dbReference>
<feature type="transmembrane region" description="Helical" evidence="7">
    <location>
        <begin position="404"/>
        <end position="425"/>
    </location>
</feature>
<dbReference type="GeneID" id="67031276"/>
<dbReference type="FunFam" id="1.20.1250.20:FF:000034">
    <property type="entry name" value="MFS general substrate transporter"/>
    <property type="match status" value="1"/>
</dbReference>
<evidence type="ECO:0000313" key="10">
    <source>
        <dbReference type="Proteomes" id="UP000650533"/>
    </source>
</evidence>
<keyword evidence="2" id="KW-0813">Transport</keyword>
<sequence>MAQPNSTSDSPKKPPITVSMDEASINNEDIEDRALMRKVDWNLLPILTSLYLLSFLDRANIGNAKLDGLTTDTGVTGANYNTALALYFVGYVIWEVPANIVLKRFNPKVWLPTLTLAWGIVSICQGFVKNQAGLFAVRFFLGTAEAGLFPGVIYVFSVYYRRQVRRERHWRVAVFFGGAAISGAFGGILAWAIGKMNGVGGQPGWAWIFILEGILTVIVAIAAYWLVPNWPERASFLTEREKARLIARLKHDSAGVSEQFKWKYVREALTDHLVWAYAFLFHGFAFVLYSLSLFLPTIIAGLGYASWEAQLLTVPPYALSAICIAISAWLASVYNRRAIFIIGSAIIGIIAIHVGYILLLATNTVKLGGNMWEFILRVWAGVYTGNALLLSWPGENVAPQTKRAVAVAMQISIGDLGAIAGVLIYRPEWSANRFRKPHIISIGYLVFALVVTVWLWVWMTHENKRRDRLMNNEKGLDEETDAEDKVDQGDRGKYSHAVA</sequence>
<dbReference type="PANTHER" id="PTHR43791:SF22">
    <property type="entry name" value="TRANSPORTER, PUTATIVE (AFU_ORTHOLOGUE AFUA_6G11320)-RELATED"/>
    <property type="match status" value="1"/>
</dbReference>
<feature type="transmembrane region" description="Helical" evidence="7">
    <location>
        <begin position="374"/>
        <end position="392"/>
    </location>
</feature>
<dbReference type="Gene3D" id="1.20.1250.20">
    <property type="entry name" value="MFS general substrate transporter like domains"/>
    <property type="match status" value="2"/>
</dbReference>
<evidence type="ECO:0000256" key="5">
    <source>
        <dbReference type="ARBA" id="ARBA00023136"/>
    </source>
</evidence>